<name>A0A9P7UM47_9PEZI</name>
<sequence length="28" mass="2906">MGTTGSKTNLRTVHLTACSRGRVDSLSG</sequence>
<feature type="non-terminal residue" evidence="1">
    <location>
        <position position="1"/>
    </location>
</feature>
<keyword evidence="2" id="KW-1185">Reference proteome</keyword>
<protein>
    <submittedName>
        <fullName evidence="1">Uncharacterized protein</fullName>
    </submittedName>
</protein>
<organism evidence="1 2">
    <name type="scientific">Colletotrichum scovillei</name>
    <dbReference type="NCBI Taxonomy" id="1209932"/>
    <lineage>
        <taxon>Eukaryota</taxon>
        <taxon>Fungi</taxon>
        <taxon>Dikarya</taxon>
        <taxon>Ascomycota</taxon>
        <taxon>Pezizomycotina</taxon>
        <taxon>Sordariomycetes</taxon>
        <taxon>Hypocreomycetidae</taxon>
        <taxon>Glomerellales</taxon>
        <taxon>Glomerellaceae</taxon>
        <taxon>Colletotrichum</taxon>
        <taxon>Colletotrichum acutatum species complex</taxon>
    </lineage>
</organism>
<evidence type="ECO:0000313" key="2">
    <source>
        <dbReference type="Proteomes" id="UP000699042"/>
    </source>
</evidence>
<gene>
    <name evidence="1" type="ORF">JMJ77_005529</name>
</gene>
<proteinExistence type="predicted"/>
<dbReference type="EMBL" id="JAESDN010000001">
    <property type="protein sequence ID" value="KAG7058151.1"/>
    <property type="molecule type" value="Genomic_DNA"/>
</dbReference>
<comment type="caution">
    <text evidence="1">The sequence shown here is derived from an EMBL/GenBank/DDBJ whole genome shotgun (WGS) entry which is preliminary data.</text>
</comment>
<dbReference type="Proteomes" id="UP000699042">
    <property type="component" value="Unassembled WGS sequence"/>
</dbReference>
<reference evidence="1" key="1">
    <citation type="submission" date="2021-05" db="EMBL/GenBank/DDBJ databases">
        <title>Comparative genomics of three Colletotrichum scovillei strains and genetic complementation revealed genes involved fungal growth and virulence on chili pepper.</title>
        <authorList>
            <person name="Hsieh D.-K."/>
            <person name="Chuang S.-C."/>
            <person name="Chen C.-Y."/>
            <person name="Chao Y.-T."/>
            <person name="Lu M.-Y.J."/>
            <person name="Lee M.-H."/>
            <person name="Shih M.-C."/>
        </authorList>
    </citation>
    <scope>NUCLEOTIDE SEQUENCE</scope>
    <source>
        <strain evidence="1">Coll-153</strain>
    </source>
</reference>
<accession>A0A9P7UM47</accession>
<dbReference type="AlphaFoldDB" id="A0A9P7UM47"/>
<evidence type="ECO:0000313" key="1">
    <source>
        <dbReference type="EMBL" id="KAG7058151.1"/>
    </source>
</evidence>